<proteinExistence type="predicted"/>
<gene>
    <name evidence="4" type="ORF">CA2015_2009</name>
</gene>
<dbReference type="GO" id="GO:0097367">
    <property type="term" value="F:carbohydrate derivative binding"/>
    <property type="evidence" value="ECO:0007669"/>
    <property type="project" value="InterPro"/>
</dbReference>
<dbReference type="SUPFAM" id="SSF53697">
    <property type="entry name" value="SIS domain"/>
    <property type="match status" value="1"/>
</dbReference>
<dbReference type="NCBIfam" id="NF009222">
    <property type="entry name" value="PRK12570.1"/>
    <property type="match status" value="1"/>
</dbReference>
<dbReference type="OrthoDB" id="9813395at2"/>
<dbReference type="KEGG" id="camu:CA2015_2009"/>
<dbReference type="EMBL" id="CP012040">
    <property type="protein sequence ID" value="AKP51435.1"/>
    <property type="molecule type" value="Genomic_DNA"/>
</dbReference>
<evidence type="ECO:0000259" key="3">
    <source>
        <dbReference type="PROSITE" id="PS51464"/>
    </source>
</evidence>
<protein>
    <submittedName>
        <fullName evidence="4">Sugar isomerase (SIS)</fullName>
    </submittedName>
</protein>
<dbReference type="PANTHER" id="PTHR10088">
    <property type="entry name" value="GLUCOKINASE REGULATORY PROTEIN"/>
    <property type="match status" value="1"/>
</dbReference>
<dbReference type="Proteomes" id="UP000036520">
    <property type="component" value="Chromosome"/>
</dbReference>
<dbReference type="GO" id="GO:0016803">
    <property type="term" value="F:ether hydrolase activity"/>
    <property type="evidence" value="ECO:0007669"/>
    <property type="project" value="TreeGrafter"/>
</dbReference>
<name>A0A0H4PE87_9BACT</name>
<dbReference type="Gene3D" id="3.40.50.10490">
    <property type="entry name" value="Glucose-6-phosphate isomerase like protein, domain 1"/>
    <property type="match status" value="1"/>
</dbReference>
<dbReference type="InterPro" id="IPR046348">
    <property type="entry name" value="SIS_dom_sf"/>
</dbReference>
<reference evidence="4 5" key="1">
    <citation type="submission" date="2015-07" db="EMBL/GenBank/DDBJ databases">
        <authorList>
            <person name="Kim K.M."/>
        </authorList>
    </citation>
    <scope>NUCLEOTIDE SEQUENCE [LARGE SCALE GENOMIC DNA]</scope>
    <source>
        <strain evidence="4 5">KCTC 12363</strain>
    </source>
</reference>
<organism evidence="4 5">
    <name type="scientific">Cyclobacterium amurskyense</name>
    <dbReference type="NCBI Taxonomy" id="320787"/>
    <lineage>
        <taxon>Bacteria</taxon>
        <taxon>Pseudomonadati</taxon>
        <taxon>Bacteroidota</taxon>
        <taxon>Cytophagia</taxon>
        <taxon>Cytophagales</taxon>
        <taxon>Cyclobacteriaceae</taxon>
        <taxon>Cyclobacterium</taxon>
    </lineage>
</organism>
<evidence type="ECO:0000256" key="2">
    <source>
        <dbReference type="ARBA" id="ARBA00023277"/>
    </source>
</evidence>
<keyword evidence="2" id="KW-0119">Carbohydrate metabolism</keyword>
<sequence length="269" mass="29079">MTKITEQPSLYRHLEKMSVEELTANINNEDKKVALAIEAVLPKINLLISAIVEKLENGGRLFYLGAGSGGRLSVLDAIELPTTYGIPKGKVNVILAGGVDRLIEAREEMEDDPDAGWDALTGYEVSDKDFVLGISASGTTPFVLGALKICRAKGILTGCIVSNPESPIAEHADFPVEVLTGPEFVSGSTRMKCGTAQKMIFDMISTTCMIRLGRVEDNKMVNVLLINDKIIDRSVKMLMERAGMTDYDEAKALLIDKGSVKASLDSLGK</sequence>
<dbReference type="GO" id="GO:0016835">
    <property type="term" value="F:carbon-oxygen lyase activity"/>
    <property type="evidence" value="ECO:0007669"/>
    <property type="project" value="InterPro"/>
</dbReference>
<keyword evidence="4" id="KW-0413">Isomerase</keyword>
<dbReference type="InterPro" id="IPR005488">
    <property type="entry name" value="Etherase_MurQ"/>
</dbReference>
<evidence type="ECO:0000256" key="1">
    <source>
        <dbReference type="ARBA" id="ARBA00023239"/>
    </source>
</evidence>
<dbReference type="GO" id="GO:0046348">
    <property type="term" value="P:amino sugar catabolic process"/>
    <property type="evidence" value="ECO:0007669"/>
    <property type="project" value="InterPro"/>
</dbReference>
<dbReference type="GO" id="GO:0009254">
    <property type="term" value="P:peptidoglycan turnover"/>
    <property type="evidence" value="ECO:0007669"/>
    <property type="project" value="TreeGrafter"/>
</dbReference>
<dbReference type="NCBIfam" id="NF003915">
    <property type="entry name" value="PRK05441.1"/>
    <property type="match status" value="1"/>
</dbReference>
<dbReference type="STRING" id="320787.CA2015_2009"/>
<dbReference type="InterPro" id="IPR040190">
    <property type="entry name" value="MURQ/GCKR"/>
</dbReference>
<accession>A0A0H4PE87</accession>
<dbReference type="PANTHER" id="PTHR10088:SF4">
    <property type="entry name" value="GLUCOKINASE REGULATORY PROTEIN"/>
    <property type="match status" value="1"/>
</dbReference>
<dbReference type="InterPro" id="IPR001347">
    <property type="entry name" value="SIS_dom"/>
</dbReference>
<dbReference type="PATRIC" id="fig|320787.5.peg.2214"/>
<dbReference type="PROSITE" id="PS51464">
    <property type="entry name" value="SIS"/>
    <property type="match status" value="1"/>
</dbReference>
<keyword evidence="1" id="KW-0456">Lyase</keyword>
<dbReference type="GO" id="GO:0016853">
    <property type="term" value="F:isomerase activity"/>
    <property type="evidence" value="ECO:0007669"/>
    <property type="project" value="UniProtKB-KW"/>
</dbReference>
<dbReference type="RefSeq" id="WP_048641765.1">
    <property type="nucleotide sequence ID" value="NZ_CP012040.1"/>
</dbReference>
<dbReference type="Pfam" id="PF22645">
    <property type="entry name" value="GKRP_SIS_N"/>
    <property type="match status" value="1"/>
</dbReference>
<dbReference type="CDD" id="cd05007">
    <property type="entry name" value="SIS_Etherase"/>
    <property type="match status" value="1"/>
</dbReference>
<feature type="domain" description="SIS" evidence="3">
    <location>
        <begin position="51"/>
        <end position="214"/>
    </location>
</feature>
<dbReference type="AlphaFoldDB" id="A0A0H4PE87"/>
<evidence type="ECO:0000313" key="4">
    <source>
        <dbReference type="EMBL" id="AKP51435.1"/>
    </source>
</evidence>
<keyword evidence="5" id="KW-1185">Reference proteome</keyword>
<evidence type="ECO:0000313" key="5">
    <source>
        <dbReference type="Proteomes" id="UP000036520"/>
    </source>
</evidence>